<organism evidence="1 2">
    <name type="scientific">Champsocephalus gunnari</name>
    <name type="common">Mackerel icefish</name>
    <dbReference type="NCBI Taxonomy" id="52237"/>
    <lineage>
        <taxon>Eukaryota</taxon>
        <taxon>Metazoa</taxon>
        <taxon>Chordata</taxon>
        <taxon>Craniata</taxon>
        <taxon>Vertebrata</taxon>
        <taxon>Euteleostomi</taxon>
        <taxon>Actinopterygii</taxon>
        <taxon>Neopterygii</taxon>
        <taxon>Teleostei</taxon>
        <taxon>Neoteleostei</taxon>
        <taxon>Acanthomorphata</taxon>
        <taxon>Eupercaria</taxon>
        <taxon>Perciformes</taxon>
        <taxon>Notothenioidei</taxon>
        <taxon>Channichthyidae</taxon>
        <taxon>Champsocephalus</taxon>
    </lineage>
</organism>
<dbReference type="AlphaFoldDB" id="A0AAN8HXV0"/>
<sequence>MCFIRRRKRPSVSAVGNDRFCSSLGLEPVKLQCDPPHLPLLLRLTVCRLLPLLLVSFVCLSVLKQHNSFYNSETRTTEMFFYRRIGSRASLNLGETLDKNGCVTL</sequence>
<dbReference type="Proteomes" id="UP001331515">
    <property type="component" value="Unassembled WGS sequence"/>
</dbReference>
<reference evidence="1 2" key="1">
    <citation type="journal article" date="2023" name="Mol. Biol. Evol.">
        <title>Genomics of Secondarily Temperate Adaptation in the Only Non-Antarctic Icefish.</title>
        <authorList>
            <person name="Rivera-Colon A.G."/>
            <person name="Rayamajhi N."/>
            <person name="Minhas B.F."/>
            <person name="Madrigal G."/>
            <person name="Bilyk K.T."/>
            <person name="Yoon V."/>
            <person name="Hune M."/>
            <person name="Gregory S."/>
            <person name="Cheng C.H.C."/>
            <person name="Catchen J.M."/>
        </authorList>
    </citation>
    <scope>NUCLEOTIDE SEQUENCE [LARGE SCALE GENOMIC DNA]</scope>
    <source>
        <tissue evidence="1">White muscle</tissue>
    </source>
</reference>
<keyword evidence="2" id="KW-1185">Reference proteome</keyword>
<evidence type="ECO:0000313" key="2">
    <source>
        <dbReference type="Proteomes" id="UP001331515"/>
    </source>
</evidence>
<proteinExistence type="predicted"/>
<evidence type="ECO:0000313" key="1">
    <source>
        <dbReference type="EMBL" id="KAK5931777.1"/>
    </source>
</evidence>
<name>A0AAN8HXV0_CHAGU</name>
<protein>
    <submittedName>
        <fullName evidence="1">Uncharacterized protein</fullName>
    </submittedName>
</protein>
<comment type="caution">
    <text evidence="1">The sequence shown here is derived from an EMBL/GenBank/DDBJ whole genome shotgun (WGS) entry which is preliminary data.</text>
</comment>
<accession>A0AAN8HXV0</accession>
<dbReference type="EMBL" id="JAURVH010001515">
    <property type="protein sequence ID" value="KAK5931777.1"/>
    <property type="molecule type" value="Genomic_DNA"/>
</dbReference>
<gene>
    <name evidence="1" type="ORF">CgunFtcFv8_003545</name>
</gene>